<reference evidence="1 2" key="1">
    <citation type="journal article" date="2015" name="Genome Announc.">
        <title>Complete Genome Sequencing of Stenotrophomonas acidaminiphila ZAC14D2_NAIMI4_2, a Multidrug-Resistant Strain Isolated from Sediments of a Polluted River in Mexico, Uncovers New Antibiotic Resistance Genes and a Novel Class-II Lasso Peptide Biosynthesis Gene Cluster.</title>
        <authorList>
            <person name="Vinuesa P."/>
            <person name="Ochoa-Sanchez L.E."/>
        </authorList>
    </citation>
    <scope>NUCLEOTIDE SEQUENCE [LARGE SCALE GENOMIC DNA]</scope>
    <source>
        <strain evidence="1 2">ZAC14D2_NAIMI4_2</strain>
    </source>
</reference>
<evidence type="ECO:0000313" key="2">
    <source>
        <dbReference type="Proteomes" id="UP000061010"/>
    </source>
</evidence>
<proteinExistence type="predicted"/>
<evidence type="ECO:0000313" key="1">
    <source>
        <dbReference type="EMBL" id="ALJ29430.1"/>
    </source>
</evidence>
<dbReference type="KEGG" id="sacz:AOT14_30810"/>
<dbReference type="AlphaFoldDB" id="A0A0S1B383"/>
<keyword evidence="2" id="KW-1185">Reference proteome</keyword>
<dbReference type="Proteomes" id="UP000061010">
    <property type="component" value="Chromosome"/>
</dbReference>
<gene>
    <name evidence="1" type="ORF">AOT14_30810</name>
</gene>
<name>A0A0S1B383_9GAMM</name>
<organism evidence="1 2">
    <name type="scientific">Stenotrophomonas acidaminiphila</name>
    <dbReference type="NCBI Taxonomy" id="128780"/>
    <lineage>
        <taxon>Bacteria</taxon>
        <taxon>Pseudomonadati</taxon>
        <taxon>Pseudomonadota</taxon>
        <taxon>Gammaproteobacteria</taxon>
        <taxon>Lysobacterales</taxon>
        <taxon>Lysobacteraceae</taxon>
        <taxon>Stenotrophomonas</taxon>
    </lineage>
</organism>
<dbReference type="EMBL" id="CP012900">
    <property type="protein sequence ID" value="ALJ29430.1"/>
    <property type="molecule type" value="Genomic_DNA"/>
</dbReference>
<accession>A0A0S1B383</accession>
<sequence>MMGNGKGTFLIRDSSQFCIGEEVAQELTATVHQGVVLVKVAVQVSKLELIEQDYECVFFVDELLKQNATFVCP</sequence>
<protein>
    <submittedName>
        <fullName evidence="1">Uncharacterized protein</fullName>
    </submittedName>
</protein>